<dbReference type="STRING" id="1122185.N792_03600"/>
<dbReference type="Proteomes" id="UP000030017">
    <property type="component" value="Unassembled WGS sequence"/>
</dbReference>
<dbReference type="InterPro" id="IPR036412">
    <property type="entry name" value="HAD-like_sf"/>
</dbReference>
<reference evidence="3 4" key="1">
    <citation type="submission" date="2013-08" db="EMBL/GenBank/DDBJ databases">
        <title>Genome sequencing of Lysobacter.</title>
        <authorList>
            <person name="Zhang S."/>
            <person name="Wang G."/>
        </authorList>
    </citation>
    <scope>NUCLEOTIDE SEQUENCE [LARGE SCALE GENOMIC DNA]</scope>
    <source>
        <strain evidence="3 4">Ko07</strain>
    </source>
</reference>
<dbReference type="GO" id="GO:0055070">
    <property type="term" value="P:copper ion homeostasis"/>
    <property type="evidence" value="ECO:0007669"/>
    <property type="project" value="TreeGrafter"/>
</dbReference>
<dbReference type="eggNOG" id="COG2217">
    <property type="taxonomic scope" value="Bacteria"/>
</dbReference>
<dbReference type="GO" id="GO:0016020">
    <property type="term" value="C:membrane"/>
    <property type="evidence" value="ECO:0007669"/>
    <property type="project" value="TreeGrafter"/>
</dbReference>
<keyword evidence="1" id="KW-1278">Translocase</keyword>
<keyword evidence="2" id="KW-0812">Transmembrane</keyword>
<dbReference type="AlphaFoldDB" id="A0A0A0ENC8"/>
<dbReference type="EMBL" id="AVPS01000014">
    <property type="protein sequence ID" value="KGM50717.1"/>
    <property type="molecule type" value="Genomic_DNA"/>
</dbReference>
<organism evidence="3 4">
    <name type="scientific">Lysobacter concretionis Ko07 = DSM 16239</name>
    <dbReference type="NCBI Taxonomy" id="1122185"/>
    <lineage>
        <taxon>Bacteria</taxon>
        <taxon>Pseudomonadati</taxon>
        <taxon>Pseudomonadota</taxon>
        <taxon>Gammaproteobacteria</taxon>
        <taxon>Lysobacterales</taxon>
        <taxon>Lysobacteraceae</taxon>
        <taxon>Novilysobacter</taxon>
    </lineage>
</organism>
<dbReference type="PRINTS" id="PR00119">
    <property type="entry name" value="CATATPASE"/>
</dbReference>
<evidence type="ECO:0000313" key="4">
    <source>
        <dbReference type="Proteomes" id="UP000030017"/>
    </source>
</evidence>
<dbReference type="GO" id="GO:0043682">
    <property type="term" value="F:P-type divalent copper transporter activity"/>
    <property type="evidence" value="ECO:0007669"/>
    <property type="project" value="TreeGrafter"/>
</dbReference>
<evidence type="ECO:0000256" key="1">
    <source>
        <dbReference type="ARBA" id="ARBA00022967"/>
    </source>
</evidence>
<dbReference type="InterPro" id="IPR023214">
    <property type="entry name" value="HAD_sf"/>
</dbReference>
<keyword evidence="2" id="KW-1133">Transmembrane helix</keyword>
<evidence type="ECO:0000313" key="3">
    <source>
        <dbReference type="EMBL" id="KGM50717.1"/>
    </source>
</evidence>
<accession>A0A0A0ENC8</accession>
<comment type="caution">
    <text evidence="3">The sequence shown here is derived from an EMBL/GenBank/DDBJ whole genome shotgun (WGS) entry which is preliminary data.</text>
</comment>
<dbReference type="GO" id="GO:0005507">
    <property type="term" value="F:copper ion binding"/>
    <property type="evidence" value="ECO:0007669"/>
    <property type="project" value="TreeGrafter"/>
</dbReference>
<evidence type="ECO:0000256" key="2">
    <source>
        <dbReference type="SAM" id="Phobius"/>
    </source>
</evidence>
<feature type="transmembrane region" description="Helical" evidence="2">
    <location>
        <begin position="77"/>
        <end position="99"/>
    </location>
</feature>
<proteinExistence type="predicted"/>
<dbReference type="RefSeq" id="WP_224743839.1">
    <property type="nucleotide sequence ID" value="NZ_AVPS01000014.1"/>
</dbReference>
<dbReference type="SUPFAM" id="SSF56784">
    <property type="entry name" value="HAD-like"/>
    <property type="match status" value="1"/>
</dbReference>
<dbReference type="PANTHER" id="PTHR43520:SF8">
    <property type="entry name" value="P-TYPE CU(+) TRANSPORTER"/>
    <property type="match status" value="1"/>
</dbReference>
<sequence>MSVIKLQSQGLKVGMVDMVGAGINDAPALTQADVGFAIGAGTDVAIESADVVLMHSDPYDVVRDHHRPRHPAQMHQNLGWAVGYNVLAFPLAAGVLYPVVLSPEIAALSMSGSSVIVAVNAMLLRRVRLVPRTAATPSSSSLDTAA</sequence>
<dbReference type="PANTHER" id="PTHR43520">
    <property type="entry name" value="ATP7, ISOFORM B"/>
    <property type="match status" value="1"/>
</dbReference>
<gene>
    <name evidence="3" type="ORF">N792_03600</name>
</gene>
<name>A0A0A0ENC8_9GAMM</name>
<keyword evidence="2" id="KW-0472">Membrane</keyword>
<keyword evidence="4" id="KW-1185">Reference proteome</keyword>
<dbReference type="Gene3D" id="3.40.50.1000">
    <property type="entry name" value="HAD superfamily/HAD-like"/>
    <property type="match status" value="1"/>
</dbReference>
<feature type="transmembrane region" description="Helical" evidence="2">
    <location>
        <begin position="105"/>
        <end position="124"/>
    </location>
</feature>
<protein>
    <submittedName>
        <fullName evidence="3">Uncharacterized protein</fullName>
    </submittedName>
</protein>